<keyword evidence="1" id="KW-0602">Photosynthesis</keyword>
<keyword evidence="2" id="KW-0604">Photosystem II</keyword>
<evidence type="ECO:0000256" key="1">
    <source>
        <dbReference type="ARBA" id="ARBA00022531"/>
    </source>
</evidence>
<sequence length="287" mass="32268">MQIAVIGATGMLGQPVTRELIWAGFSVRIIARDVEKARRFFSDTTVMAGDLNNVESLVNALSGVEVVYLNASIRQNEKKDHFHTEDQGLLNLIQASRLAGVRRIGYLSSIIIRYQGMNGFDWWVFEVKQKAVQLIKESGIPYSIFYPSCFLDSLNGTQRLGRFVLMVGRPAVKPWYISARDYGKQVAKAFRLAQGEQNQEYTIQGPEALTQHEAAKRFVAAYKKEKLVVLTTSPFLLQLGRLMSQQADYGLHITEALNNYPEVFEAARTWADLGKPLTTVEQFAAQV</sequence>
<dbReference type="PATRIC" id="fig|1379870.5.peg.2221"/>
<dbReference type="GO" id="GO:0009523">
    <property type="term" value="C:photosystem II"/>
    <property type="evidence" value="ECO:0007669"/>
    <property type="project" value="UniProtKB-KW"/>
</dbReference>
<evidence type="ECO:0000259" key="3">
    <source>
        <dbReference type="Pfam" id="PF05368"/>
    </source>
</evidence>
<dbReference type="STRING" id="1379870.SD10_10210"/>
<dbReference type="InterPro" id="IPR008030">
    <property type="entry name" value="NmrA-like"/>
</dbReference>
<reference evidence="4 5" key="1">
    <citation type="journal article" date="2014" name="Curr. Microbiol.">
        <title>Spirosoma radiotolerans sp. nov., a gamma-radiation-resistant bacterium isolated from gamma ray-irradiated soil.</title>
        <authorList>
            <person name="Lee J.J."/>
            <person name="Srinivasan S."/>
            <person name="Lim S."/>
            <person name="Joe M."/>
            <person name="Im S."/>
            <person name="Bae S.I."/>
            <person name="Park K.R."/>
            <person name="Han J.H."/>
            <person name="Park S.H."/>
            <person name="Joo B.M."/>
            <person name="Park S.J."/>
            <person name="Kim M.K."/>
        </authorList>
    </citation>
    <scope>NUCLEOTIDE SEQUENCE [LARGE SCALE GENOMIC DNA]</scope>
    <source>
        <strain evidence="4 5">DG5A</strain>
    </source>
</reference>
<name>A0A0E3V796_9BACT</name>
<dbReference type="PANTHER" id="PTHR47128:SF2">
    <property type="entry name" value="PROTEIN HIGH CHLOROPHYLL FLUORESCENCE PHENOTYPE 244, CHLOROPLASTIC"/>
    <property type="match status" value="1"/>
</dbReference>
<dbReference type="InterPro" id="IPR044256">
    <property type="entry name" value="HCF244-like"/>
</dbReference>
<dbReference type="OrthoDB" id="9780595at2"/>
<dbReference type="EMBL" id="CP010429">
    <property type="protein sequence ID" value="AKD55226.1"/>
    <property type="molecule type" value="Genomic_DNA"/>
</dbReference>
<gene>
    <name evidence="4" type="ORF">SD10_10210</name>
</gene>
<dbReference type="SUPFAM" id="SSF51735">
    <property type="entry name" value="NAD(P)-binding Rossmann-fold domains"/>
    <property type="match status" value="1"/>
</dbReference>
<evidence type="ECO:0000256" key="2">
    <source>
        <dbReference type="ARBA" id="ARBA00023276"/>
    </source>
</evidence>
<evidence type="ECO:0000313" key="5">
    <source>
        <dbReference type="Proteomes" id="UP000033054"/>
    </source>
</evidence>
<dbReference type="InterPro" id="IPR036291">
    <property type="entry name" value="NAD(P)-bd_dom_sf"/>
</dbReference>
<feature type="domain" description="NmrA-like" evidence="3">
    <location>
        <begin position="2"/>
        <end position="224"/>
    </location>
</feature>
<evidence type="ECO:0000313" key="4">
    <source>
        <dbReference type="EMBL" id="AKD55226.1"/>
    </source>
</evidence>
<dbReference type="PANTHER" id="PTHR47128">
    <property type="match status" value="1"/>
</dbReference>
<dbReference type="Proteomes" id="UP000033054">
    <property type="component" value="Chromosome"/>
</dbReference>
<dbReference type="HOGENOM" id="CLU_930878_0_0_10"/>
<keyword evidence="5" id="KW-1185">Reference proteome</keyword>
<organism evidence="4 5">
    <name type="scientific">Spirosoma radiotolerans</name>
    <dbReference type="NCBI Taxonomy" id="1379870"/>
    <lineage>
        <taxon>Bacteria</taxon>
        <taxon>Pseudomonadati</taxon>
        <taxon>Bacteroidota</taxon>
        <taxon>Cytophagia</taxon>
        <taxon>Cytophagales</taxon>
        <taxon>Cytophagaceae</taxon>
        <taxon>Spirosoma</taxon>
    </lineage>
</organism>
<protein>
    <submittedName>
        <fullName evidence="4">NmrA family transcriptional regulator</fullName>
    </submittedName>
</protein>
<proteinExistence type="predicted"/>
<dbReference type="GO" id="GO:0015979">
    <property type="term" value="P:photosynthesis"/>
    <property type="evidence" value="ECO:0007669"/>
    <property type="project" value="UniProtKB-KW"/>
</dbReference>
<dbReference type="KEGG" id="srd:SD10_10210"/>
<accession>A0A0E3V796</accession>
<dbReference type="AlphaFoldDB" id="A0A0E3V796"/>
<dbReference type="RefSeq" id="WP_046573715.1">
    <property type="nucleotide sequence ID" value="NZ_CP010429.1"/>
</dbReference>
<dbReference type="Gene3D" id="3.40.50.720">
    <property type="entry name" value="NAD(P)-binding Rossmann-like Domain"/>
    <property type="match status" value="1"/>
</dbReference>
<dbReference type="Pfam" id="PF05368">
    <property type="entry name" value="NmrA"/>
    <property type="match status" value="1"/>
</dbReference>